<evidence type="ECO:0000313" key="2">
    <source>
        <dbReference type="EMBL" id="MXO92435.1"/>
    </source>
</evidence>
<sequence>MNARIAMLAALGSAALLAGCAKDGDIVVDQGVGITALRSVCPAVGIPDYTGDITTFLASGSGAQTADALDVTAAITNVRSTCNDQGALVYTDATFDVIAVRRNTAGARTVELPYFSTVMRGGNTVVAKRVGTVTLNFADGAARAQASGRAGSYVDRAEATIPEDIRQQITQRRRAGDETAAVDPLTLPEVRAAVARATFDLLIGFQLTQDQLRYNATR</sequence>
<evidence type="ECO:0000256" key="1">
    <source>
        <dbReference type="SAM" id="SignalP"/>
    </source>
</evidence>
<name>A0A844ZX16_9SPHN</name>
<protein>
    <recommendedName>
        <fullName evidence="4">Lipoprotein</fullName>
    </recommendedName>
</protein>
<comment type="caution">
    <text evidence="2">The sequence shown here is derived from an EMBL/GenBank/DDBJ whole genome shotgun (WGS) entry which is preliminary data.</text>
</comment>
<proteinExistence type="predicted"/>
<dbReference type="EMBL" id="WTYH01000001">
    <property type="protein sequence ID" value="MXO92435.1"/>
    <property type="molecule type" value="Genomic_DNA"/>
</dbReference>
<dbReference type="Proteomes" id="UP000460626">
    <property type="component" value="Unassembled WGS sequence"/>
</dbReference>
<keyword evidence="3" id="KW-1185">Reference proteome</keyword>
<reference evidence="2 3" key="1">
    <citation type="submission" date="2019-12" db="EMBL/GenBank/DDBJ databases">
        <title>Genomic-based taxomic classification of the family Erythrobacteraceae.</title>
        <authorList>
            <person name="Xu L."/>
        </authorList>
    </citation>
    <scope>NUCLEOTIDE SEQUENCE [LARGE SCALE GENOMIC DNA]</scope>
    <source>
        <strain evidence="2 3">RC4-10-4</strain>
    </source>
</reference>
<accession>A0A844ZX16</accession>
<organism evidence="2 3">
    <name type="scientific">Aurantiacibacter arachoides</name>
    <dbReference type="NCBI Taxonomy" id="1850444"/>
    <lineage>
        <taxon>Bacteria</taxon>
        <taxon>Pseudomonadati</taxon>
        <taxon>Pseudomonadota</taxon>
        <taxon>Alphaproteobacteria</taxon>
        <taxon>Sphingomonadales</taxon>
        <taxon>Erythrobacteraceae</taxon>
        <taxon>Aurantiacibacter</taxon>
    </lineage>
</organism>
<feature type="signal peptide" evidence="1">
    <location>
        <begin position="1"/>
        <end position="18"/>
    </location>
</feature>
<gene>
    <name evidence="2" type="ORF">GRI62_02295</name>
</gene>
<keyword evidence="1" id="KW-0732">Signal</keyword>
<dbReference type="RefSeq" id="WP_131451814.1">
    <property type="nucleotide sequence ID" value="NZ_BMJK01000001.1"/>
</dbReference>
<evidence type="ECO:0000313" key="3">
    <source>
        <dbReference type="Proteomes" id="UP000460626"/>
    </source>
</evidence>
<feature type="chain" id="PRO_5032916591" description="Lipoprotein" evidence="1">
    <location>
        <begin position="19"/>
        <end position="218"/>
    </location>
</feature>
<evidence type="ECO:0008006" key="4">
    <source>
        <dbReference type="Google" id="ProtNLM"/>
    </source>
</evidence>
<dbReference type="OrthoDB" id="7425063at2"/>
<dbReference type="AlphaFoldDB" id="A0A844ZX16"/>
<dbReference type="PROSITE" id="PS51257">
    <property type="entry name" value="PROKAR_LIPOPROTEIN"/>
    <property type="match status" value="1"/>
</dbReference>